<dbReference type="OrthoDB" id="8449527at2"/>
<dbReference type="InterPro" id="IPR011991">
    <property type="entry name" value="ArsR-like_HTH"/>
</dbReference>
<dbReference type="CDD" id="cd00090">
    <property type="entry name" value="HTH_ARSR"/>
    <property type="match status" value="1"/>
</dbReference>
<dbReference type="RefSeq" id="WP_011810851.1">
    <property type="nucleotide sequence ID" value="NC_008786.1"/>
</dbReference>
<dbReference type="Pfam" id="PF25212">
    <property type="entry name" value="HVO_A0114"/>
    <property type="match status" value="1"/>
</dbReference>
<evidence type="ECO:0000313" key="2">
    <source>
        <dbReference type="Proteomes" id="UP000000374"/>
    </source>
</evidence>
<gene>
    <name evidence="1" type="ordered locus">Veis_3127</name>
</gene>
<sequence length="112" mass="12535">MKRCIVGIRRPEDRSRPAAGHGQPSVWFPSMPTLAAVLSENNRALLRLIRDRRPKSLTALAELTGRRVPNLSRSLRMMEGYGLVKLKRDGYGVEPVALATEFLVVLNDPARE</sequence>
<dbReference type="Gene3D" id="1.10.10.10">
    <property type="entry name" value="Winged helix-like DNA-binding domain superfamily/Winged helix DNA-binding domain"/>
    <property type="match status" value="1"/>
</dbReference>
<dbReference type="InterPro" id="IPR036390">
    <property type="entry name" value="WH_DNA-bd_sf"/>
</dbReference>
<proteinExistence type="predicted"/>
<dbReference type="HOGENOM" id="CLU_130787_2_1_4"/>
<protein>
    <recommendedName>
        <fullName evidence="3">Transcriptional regulator</fullName>
    </recommendedName>
</protein>
<organism evidence="1 2">
    <name type="scientific">Verminephrobacter eiseniae (strain EF01-2)</name>
    <dbReference type="NCBI Taxonomy" id="391735"/>
    <lineage>
        <taxon>Bacteria</taxon>
        <taxon>Pseudomonadati</taxon>
        <taxon>Pseudomonadota</taxon>
        <taxon>Betaproteobacteria</taxon>
        <taxon>Burkholderiales</taxon>
        <taxon>Comamonadaceae</taxon>
        <taxon>Verminephrobacter</taxon>
    </lineage>
</organism>
<accession>A1WMK1</accession>
<keyword evidence="2" id="KW-1185">Reference proteome</keyword>
<dbReference type="KEGG" id="vei:Veis_3127"/>
<dbReference type="AlphaFoldDB" id="A1WMK1"/>
<evidence type="ECO:0000313" key="1">
    <source>
        <dbReference type="EMBL" id="ABM58858.1"/>
    </source>
</evidence>
<evidence type="ECO:0008006" key="3">
    <source>
        <dbReference type="Google" id="ProtNLM"/>
    </source>
</evidence>
<reference evidence="2" key="1">
    <citation type="submission" date="2006-12" db="EMBL/GenBank/DDBJ databases">
        <title>Complete sequence of chromosome 1 of Verminephrobacter eiseniae EF01-2.</title>
        <authorList>
            <person name="Copeland A."/>
            <person name="Lucas S."/>
            <person name="Lapidus A."/>
            <person name="Barry K."/>
            <person name="Detter J.C."/>
            <person name="Glavina del Rio T."/>
            <person name="Dalin E."/>
            <person name="Tice H."/>
            <person name="Pitluck S."/>
            <person name="Chertkov O."/>
            <person name="Brettin T."/>
            <person name="Bruce D."/>
            <person name="Han C."/>
            <person name="Tapia R."/>
            <person name="Gilna P."/>
            <person name="Schmutz J."/>
            <person name="Larimer F."/>
            <person name="Land M."/>
            <person name="Hauser L."/>
            <person name="Kyrpides N."/>
            <person name="Kim E."/>
            <person name="Stahl D."/>
            <person name="Richardson P."/>
        </authorList>
    </citation>
    <scope>NUCLEOTIDE SEQUENCE [LARGE SCALE GENOMIC DNA]</scope>
    <source>
        <strain evidence="2">EF01-2</strain>
    </source>
</reference>
<dbReference type="InterPro" id="IPR036388">
    <property type="entry name" value="WH-like_DNA-bd_sf"/>
</dbReference>
<dbReference type="EMBL" id="CP000542">
    <property type="protein sequence ID" value="ABM58858.1"/>
    <property type="molecule type" value="Genomic_DNA"/>
</dbReference>
<dbReference type="GO" id="GO:0006355">
    <property type="term" value="P:regulation of DNA-templated transcription"/>
    <property type="evidence" value="ECO:0007669"/>
    <property type="project" value="UniProtKB-ARBA"/>
</dbReference>
<dbReference type="SUPFAM" id="SSF46785">
    <property type="entry name" value="Winged helix' DNA-binding domain"/>
    <property type="match status" value="1"/>
</dbReference>
<dbReference type="GeneID" id="76461581"/>
<dbReference type="eggNOG" id="COG4190">
    <property type="taxonomic scope" value="Bacteria"/>
</dbReference>
<dbReference type="Proteomes" id="UP000000374">
    <property type="component" value="Chromosome"/>
</dbReference>
<dbReference type="STRING" id="391735.Veis_3127"/>
<name>A1WMK1_VEREI</name>